<accession>G8QZC0</accession>
<sequence length="42" mass="4894">MNRTLGVEDKLPRLSHAPREIHPFSFEGELRLSLTAQKLFEE</sequence>
<dbReference type="HOGENOM" id="CLU_3255031_0_0_10"/>
<dbReference type="STRING" id="926562.Oweho_1558"/>
<evidence type="ECO:0000313" key="2">
    <source>
        <dbReference type="Proteomes" id="UP000005631"/>
    </source>
</evidence>
<evidence type="ECO:0000313" key="1">
    <source>
        <dbReference type="EMBL" id="AEV32548.1"/>
    </source>
</evidence>
<organism evidence="1 2">
    <name type="scientific">Owenweeksia hongkongensis (strain DSM 17368 / CIP 108786 / JCM 12287 / NRRL B-23963 / UST20020801)</name>
    <dbReference type="NCBI Taxonomy" id="926562"/>
    <lineage>
        <taxon>Bacteria</taxon>
        <taxon>Pseudomonadati</taxon>
        <taxon>Bacteroidota</taxon>
        <taxon>Flavobacteriia</taxon>
        <taxon>Flavobacteriales</taxon>
        <taxon>Owenweeksiaceae</taxon>
        <taxon>Owenweeksia</taxon>
    </lineage>
</organism>
<gene>
    <name evidence="1" type="ordered locus">Oweho_1558</name>
</gene>
<dbReference type="KEGG" id="oho:Oweho_1558"/>
<protein>
    <submittedName>
        <fullName evidence="1">Uncharacterized protein</fullName>
    </submittedName>
</protein>
<dbReference type="EMBL" id="CP003156">
    <property type="protein sequence ID" value="AEV32548.1"/>
    <property type="molecule type" value="Genomic_DNA"/>
</dbReference>
<proteinExistence type="predicted"/>
<name>G8QZC0_OWEHD</name>
<keyword evidence="2" id="KW-1185">Reference proteome</keyword>
<dbReference type="Proteomes" id="UP000005631">
    <property type="component" value="Chromosome"/>
</dbReference>
<dbReference type="AlphaFoldDB" id="G8QZC0"/>
<reference evidence="1 2" key="1">
    <citation type="journal article" date="2012" name="Stand. Genomic Sci.">
        <title>Genome sequence of the orange-pigmented seawater bacterium Owenweeksia hongkongensis type strain (UST20020801(T)).</title>
        <authorList>
            <person name="Riedel T."/>
            <person name="Held B."/>
            <person name="Nolan M."/>
            <person name="Lucas S."/>
            <person name="Lapidus A."/>
            <person name="Tice H."/>
            <person name="Del Rio T.G."/>
            <person name="Cheng J.F."/>
            <person name="Han C."/>
            <person name="Tapia R."/>
            <person name="Goodwin L.A."/>
            <person name="Pitluck S."/>
            <person name="Liolios K."/>
            <person name="Mavromatis K."/>
            <person name="Pagani I."/>
            <person name="Ivanova N."/>
            <person name="Mikhailova N."/>
            <person name="Pati A."/>
            <person name="Chen A."/>
            <person name="Palaniappan K."/>
            <person name="Rohde M."/>
            <person name="Tindall B.J."/>
            <person name="Detter J.C."/>
            <person name="Goker M."/>
            <person name="Woyke T."/>
            <person name="Bristow J."/>
            <person name="Eisen J.A."/>
            <person name="Markowitz V."/>
            <person name="Hugenholtz P."/>
            <person name="Klenk H.P."/>
            <person name="Kyrpides N.C."/>
        </authorList>
    </citation>
    <scope>NUCLEOTIDE SEQUENCE</scope>
    <source>
        <strain evidence="2">DSM 17368 / JCM 12287 / NRRL B-23963</strain>
    </source>
</reference>